<proteinExistence type="predicted"/>
<reference evidence="2" key="1">
    <citation type="submission" date="2014-05" db="EMBL/GenBank/DDBJ databases">
        <title>The transcriptome of the halophilic microalga Tetraselmis sp. GSL018 isolated from the Great Salt Lake, Utah.</title>
        <authorList>
            <person name="Jinkerson R.E."/>
            <person name="D'Adamo S."/>
            <person name="Posewitz M.C."/>
        </authorList>
    </citation>
    <scope>NUCLEOTIDE SEQUENCE</scope>
    <source>
        <strain evidence="2">GSL018</strain>
    </source>
</reference>
<accession>A0A061RU36</accession>
<name>A0A061RU36_9CHLO</name>
<protein>
    <submittedName>
        <fullName evidence="2">Uncharacterized protein</fullName>
    </submittedName>
</protein>
<dbReference type="EMBL" id="GBEZ01010159">
    <property type="protein sequence ID" value="JAC75488.1"/>
    <property type="molecule type" value="Transcribed_RNA"/>
</dbReference>
<feature type="non-terminal residue" evidence="2">
    <location>
        <position position="36"/>
    </location>
</feature>
<gene>
    <name evidence="2" type="ORF">TSPGSL018_22937</name>
</gene>
<evidence type="ECO:0000256" key="1">
    <source>
        <dbReference type="SAM" id="MobiDB-lite"/>
    </source>
</evidence>
<dbReference type="AlphaFoldDB" id="A0A061RU36"/>
<sequence>MSSTSIVKGEGTVSAQRVERSHAPSVFRSDAEAGAK</sequence>
<organism evidence="2">
    <name type="scientific">Tetraselmis sp. GSL018</name>
    <dbReference type="NCBI Taxonomy" id="582737"/>
    <lineage>
        <taxon>Eukaryota</taxon>
        <taxon>Viridiplantae</taxon>
        <taxon>Chlorophyta</taxon>
        <taxon>core chlorophytes</taxon>
        <taxon>Chlorodendrophyceae</taxon>
        <taxon>Chlorodendrales</taxon>
        <taxon>Chlorodendraceae</taxon>
        <taxon>Tetraselmis</taxon>
    </lineage>
</organism>
<evidence type="ECO:0000313" key="2">
    <source>
        <dbReference type="EMBL" id="JAC75488.1"/>
    </source>
</evidence>
<feature type="region of interest" description="Disordered" evidence="1">
    <location>
        <begin position="1"/>
        <end position="36"/>
    </location>
</feature>